<dbReference type="STRING" id="1365950.SAMN05428963_102171"/>
<dbReference type="AlphaFoldDB" id="A0A1T4MKQ5"/>
<organism evidence="2 3">
    <name type="scientific">Consotaella salsifontis</name>
    <dbReference type="NCBI Taxonomy" id="1365950"/>
    <lineage>
        <taxon>Bacteria</taxon>
        <taxon>Pseudomonadati</taxon>
        <taxon>Pseudomonadota</taxon>
        <taxon>Alphaproteobacteria</taxon>
        <taxon>Hyphomicrobiales</taxon>
        <taxon>Aurantimonadaceae</taxon>
        <taxon>Consotaella</taxon>
    </lineage>
</organism>
<gene>
    <name evidence="2" type="ORF">SAMN05428963_102171</name>
</gene>
<dbReference type="Proteomes" id="UP000190135">
    <property type="component" value="Unassembled WGS sequence"/>
</dbReference>
<dbReference type="OrthoDB" id="7870844at2"/>
<evidence type="ECO:0000256" key="1">
    <source>
        <dbReference type="SAM" id="MobiDB-lite"/>
    </source>
</evidence>
<proteinExistence type="predicted"/>
<feature type="compositionally biased region" description="Low complexity" evidence="1">
    <location>
        <begin position="124"/>
        <end position="139"/>
    </location>
</feature>
<sequence>MSAIEEGLLRALARGNASDPAFRRAVHAAARDALDKLIAASTATAHQAKAYRDQLEKVISASEAQWRSPDTAPVKPAPPPATPSAGTRPGERTAARPIAPVGRSVASAPRPEGSKPALAAAPMGKRSAARSGASKSARAPKVSGRSASARMAVAAIGFSAVAVVVFLSASALKASLSSPGRVGQEGAAWITVLDGGEIDQVSTEGGARAEQHGTGENEALRIAPSKAGTGDVVIGFGEGVLDGVAGQGVTVELTAGSPNEAGRRLKVSCRFGVSSPCGERTFELDALRRSVAFDFDVPSDPDAEASLVLQPQAGAGEDDLLLYAVRVRPRQP</sequence>
<dbReference type="RefSeq" id="WP_078706872.1">
    <property type="nucleotide sequence ID" value="NZ_FUXL01000002.1"/>
</dbReference>
<feature type="region of interest" description="Disordered" evidence="1">
    <location>
        <begin position="62"/>
        <end position="144"/>
    </location>
</feature>
<name>A0A1T4MKQ5_9HYPH</name>
<dbReference type="EMBL" id="FUXL01000002">
    <property type="protein sequence ID" value="SJZ67609.1"/>
    <property type="molecule type" value="Genomic_DNA"/>
</dbReference>
<evidence type="ECO:0000313" key="3">
    <source>
        <dbReference type="Proteomes" id="UP000190135"/>
    </source>
</evidence>
<accession>A0A1T4MKQ5</accession>
<protein>
    <submittedName>
        <fullName evidence="2">Uncharacterized protein</fullName>
    </submittedName>
</protein>
<evidence type="ECO:0000313" key="2">
    <source>
        <dbReference type="EMBL" id="SJZ67609.1"/>
    </source>
</evidence>
<keyword evidence="3" id="KW-1185">Reference proteome</keyword>
<reference evidence="2 3" key="1">
    <citation type="submission" date="2017-02" db="EMBL/GenBank/DDBJ databases">
        <authorList>
            <person name="Peterson S.W."/>
        </authorList>
    </citation>
    <scope>NUCLEOTIDE SEQUENCE [LARGE SCALE GENOMIC DNA]</scope>
    <source>
        <strain evidence="2 3">USBA 369</strain>
    </source>
</reference>